<sequence>MINSFLFDNEKQNFTVDENYNVYHDDDLPNSTLFLFNLIRRYKNEKHVGYSLVGCFFLTGRRLRVHCYYFVSKKWTHFFDTSCSYFKRDGTPYFRDVPSNGSDIHLLVYFYNYKMGCQFDTTTNESKVVNYPFDLRYDAFSGKTYKAKQAPESYHASIFNSVCMSNAEKIHHLIKYGENQTANKIHVFPRHYFFFDYNQAGKPITSFCSKFLTEVKFSTKEEECHYVFTNVKTLKEKSFRILCYPDEPEVSFGTMRNFDDKFHLWACFLIYKNYSPVLFCHVLNDSRVFDQDFFYRFQNCTFDCEGDKCGKELNYTPNIIIGNFYGKSEVLNGISINFNGTACHLEVKNGKVVNESKEEKIKYHGYDAIKDEMLSHTDGSIGAIVNVTNELFVRRSNNSWSRYDFPEDSFEAVALIDEKWFTS</sequence>
<evidence type="ECO:0000313" key="2">
    <source>
        <dbReference type="WBParaSite" id="JU765_v2.g7948.t1"/>
    </source>
</evidence>
<accession>A0AC34RL69</accession>
<dbReference type="Proteomes" id="UP000887576">
    <property type="component" value="Unplaced"/>
</dbReference>
<organism evidence="1 2">
    <name type="scientific">Panagrolaimus sp. JU765</name>
    <dbReference type="NCBI Taxonomy" id="591449"/>
    <lineage>
        <taxon>Eukaryota</taxon>
        <taxon>Metazoa</taxon>
        <taxon>Ecdysozoa</taxon>
        <taxon>Nematoda</taxon>
        <taxon>Chromadorea</taxon>
        <taxon>Rhabditida</taxon>
        <taxon>Tylenchina</taxon>
        <taxon>Panagrolaimomorpha</taxon>
        <taxon>Panagrolaimoidea</taxon>
        <taxon>Panagrolaimidae</taxon>
        <taxon>Panagrolaimus</taxon>
    </lineage>
</organism>
<evidence type="ECO:0000313" key="1">
    <source>
        <dbReference type="Proteomes" id="UP000887576"/>
    </source>
</evidence>
<name>A0AC34RL69_9BILA</name>
<protein>
    <submittedName>
        <fullName evidence="2">Uncharacterized protein</fullName>
    </submittedName>
</protein>
<proteinExistence type="predicted"/>
<dbReference type="WBParaSite" id="JU765_v2.g7948.t1">
    <property type="protein sequence ID" value="JU765_v2.g7948.t1"/>
    <property type="gene ID" value="JU765_v2.g7948"/>
</dbReference>
<reference evidence="2" key="1">
    <citation type="submission" date="2022-11" db="UniProtKB">
        <authorList>
            <consortium name="WormBaseParasite"/>
        </authorList>
    </citation>
    <scope>IDENTIFICATION</scope>
</reference>